<sequence>MIVRQKAQENSSDRGKKTGTSGDRVRKERLSDDGKAAAFTLLRDRISQERTVRRGNPEIQDSRLRRSSDGRDRRYLGKLGEPQKEERF</sequence>
<dbReference type="AlphaFoldDB" id="A0AAV2D2Y2"/>
<organism evidence="2 3">
    <name type="scientific">Linum trigynum</name>
    <dbReference type="NCBI Taxonomy" id="586398"/>
    <lineage>
        <taxon>Eukaryota</taxon>
        <taxon>Viridiplantae</taxon>
        <taxon>Streptophyta</taxon>
        <taxon>Embryophyta</taxon>
        <taxon>Tracheophyta</taxon>
        <taxon>Spermatophyta</taxon>
        <taxon>Magnoliopsida</taxon>
        <taxon>eudicotyledons</taxon>
        <taxon>Gunneridae</taxon>
        <taxon>Pentapetalae</taxon>
        <taxon>rosids</taxon>
        <taxon>fabids</taxon>
        <taxon>Malpighiales</taxon>
        <taxon>Linaceae</taxon>
        <taxon>Linum</taxon>
    </lineage>
</organism>
<name>A0AAV2D2Y2_9ROSI</name>
<reference evidence="2 3" key="1">
    <citation type="submission" date="2024-04" db="EMBL/GenBank/DDBJ databases">
        <authorList>
            <person name="Fracassetti M."/>
        </authorList>
    </citation>
    <scope>NUCLEOTIDE SEQUENCE [LARGE SCALE GENOMIC DNA]</scope>
</reference>
<accession>A0AAV2D2Y2</accession>
<evidence type="ECO:0000256" key="1">
    <source>
        <dbReference type="SAM" id="MobiDB-lite"/>
    </source>
</evidence>
<keyword evidence="3" id="KW-1185">Reference proteome</keyword>
<dbReference type="Proteomes" id="UP001497516">
    <property type="component" value="Chromosome 10"/>
</dbReference>
<gene>
    <name evidence="2" type="ORF">LTRI10_LOCUS9912</name>
</gene>
<feature type="region of interest" description="Disordered" evidence="1">
    <location>
        <begin position="1"/>
        <end position="34"/>
    </location>
</feature>
<proteinExistence type="predicted"/>
<feature type="compositionally biased region" description="Basic and acidic residues" evidence="1">
    <location>
        <begin position="23"/>
        <end position="34"/>
    </location>
</feature>
<feature type="region of interest" description="Disordered" evidence="1">
    <location>
        <begin position="48"/>
        <end position="88"/>
    </location>
</feature>
<evidence type="ECO:0000313" key="2">
    <source>
        <dbReference type="EMBL" id="CAL1363416.1"/>
    </source>
</evidence>
<dbReference type="EMBL" id="OZ034814">
    <property type="protein sequence ID" value="CAL1363416.1"/>
    <property type="molecule type" value="Genomic_DNA"/>
</dbReference>
<evidence type="ECO:0000313" key="3">
    <source>
        <dbReference type="Proteomes" id="UP001497516"/>
    </source>
</evidence>
<protein>
    <submittedName>
        <fullName evidence="2">Uncharacterized protein</fullName>
    </submittedName>
</protein>